<comment type="caution">
    <text evidence="2">The sequence shown here is derived from an EMBL/GenBank/DDBJ whole genome shotgun (WGS) entry which is preliminary data.</text>
</comment>
<feature type="region of interest" description="Disordered" evidence="1">
    <location>
        <begin position="1"/>
        <end position="21"/>
    </location>
</feature>
<organism evidence="2">
    <name type="scientific">marine sediment metagenome</name>
    <dbReference type="NCBI Taxonomy" id="412755"/>
    <lineage>
        <taxon>unclassified sequences</taxon>
        <taxon>metagenomes</taxon>
        <taxon>ecological metagenomes</taxon>
    </lineage>
</organism>
<dbReference type="AlphaFoldDB" id="A0A0F9VCY1"/>
<proteinExistence type="predicted"/>
<accession>A0A0F9VCY1</accession>
<reference evidence="2" key="1">
    <citation type="journal article" date="2015" name="Nature">
        <title>Complex archaea that bridge the gap between prokaryotes and eukaryotes.</title>
        <authorList>
            <person name="Spang A."/>
            <person name="Saw J.H."/>
            <person name="Jorgensen S.L."/>
            <person name="Zaremba-Niedzwiedzka K."/>
            <person name="Martijn J."/>
            <person name="Lind A.E."/>
            <person name="van Eijk R."/>
            <person name="Schleper C."/>
            <person name="Guy L."/>
            <person name="Ettema T.J."/>
        </authorList>
    </citation>
    <scope>NUCLEOTIDE SEQUENCE</scope>
</reference>
<name>A0A0F9VCY1_9ZZZZ</name>
<evidence type="ECO:0000313" key="2">
    <source>
        <dbReference type="EMBL" id="KKO01885.1"/>
    </source>
</evidence>
<evidence type="ECO:0000256" key="1">
    <source>
        <dbReference type="SAM" id="MobiDB-lite"/>
    </source>
</evidence>
<sequence length="176" mass="19068">MNHTTSLSGLAKSHAHHPPQRDSVTLRYDAGVDADGDPVVYAVLGMDDLCKLPTDLLSGLGVGSDRRDAGGDAVFFIGDEVSMKLYVDTDTYPAFKADLTDIVEDLDMTLLDAHGDLRMLMGDGDDIATPDMPAFVHAGFERINTAEALETLYRERHLEKGYAPRRGDDSSGPQLS</sequence>
<gene>
    <name evidence="2" type="ORF">LCGC14_0112400</name>
</gene>
<protein>
    <submittedName>
        <fullName evidence="2">Uncharacterized protein</fullName>
    </submittedName>
</protein>
<dbReference type="EMBL" id="LAZR01000033">
    <property type="protein sequence ID" value="KKO01885.1"/>
    <property type="molecule type" value="Genomic_DNA"/>
</dbReference>